<name>A0A0V1JMB6_TRIPS</name>
<dbReference type="Proteomes" id="UP000054805">
    <property type="component" value="Unassembled WGS sequence"/>
</dbReference>
<protein>
    <submittedName>
        <fullName evidence="2">Uncharacterized protein</fullName>
    </submittedName>
</protein>
<reference evidence="3 4" key="1">
    <citation type="submission" date="2015-01" db="EMBL/GenBank/DDBJ databases">
        <title>Evolution of Trichinella species and genotypes.</title>
        <authorList>
            <person name="Korhonen P.K."/>
            <person name="Edoardo P."/>
            <person name="Giuseppe L.R."/>
            <person name="Gasser R.B."/>
        </authorList>
    </citation>
    <scope>NUCLEOTIDE SEQUENCE [LARGE SCALE GENOMIC DNA]</scope>
    <source>
        <strain evidence="2">ISS176</strain>
        <strain evidence="1">ISS588</strain>
    </source>
</reference>
<dbReference type="EMBL" id="JYDV01000080">
    <property type="protein sequence ID" value="KRZ36047.1"/>
    <property type="molecule type" value="Genomic_DNA"/>
</dbReference>
<comment type="caution">
    <text evidence="2">The sequence shown here is derived from an EMBL/GenBank/DDBJ whole genome shotgun (WGS) entry which is preliminary data.</text>
</comment>
<gene>
    <name evidence="1" type="ORF">T4B_8085</name>
    <name evidence="2" type="ORF">T4C_5118</name>
</gene>
<dbReference type="EMBL" id="JYDS01000207">
    <property type="protein sequence ID" value="KRZ21383.1"/>
    <property type="molecule type" value="Genomic_DNA"/>
</dbReference>
<sequence>MEAVVMLWPHFYGLKIQLEKKTQYTDSTIIGEQVPKEVVIRGKAVAVSKQSELDLIENKHDAESCAAPNRDATGGEGELCEVQVSLSSLQVANSKLLTESAPEDDDS</sequence>
<evidence type="ECO:0000313" key="3">
    <source>
        <dbReference type="Proteomes" id="UP000054805"/>
    </source>
</evidence>
<organism evidence="2 4">
    <name type="scientific">Trichinella pseudospiralis</name>
    <name type="common">Parasitic roundworm</name>
    <dbReference type="NCBI Taxonomy" id="6337"/>
    <lineage>
        <taxon>Eukaryota</taxon>
        <taxon>Metazoa</taxon>
        <taxon>Ecdysozoa</taxon>
        <taxon>Nematoda</taxon>
        <taxon>Enoplea</taxon>
        <taxon>Dorylaimia</taxon>
        <taxon>Trichinellida</taxon>
        <taxon>Trichinellidae</taxon>
        <taxon>Trichinella</taxon>
    </lineage>
</organism>
<evidence type="ECO:0000313" key="1">
    <source>
        <dbReference type="EMBL" id="KRZ21383.1"/>
    </source>
</evidence>
<evidence type="ECO:0000313" key="2">
    <source>
        <dbReference type="EMBL" id="KRZ36047.1"/>
    </source>
</evidence>
<keyword evidence="3" id="KW-1185">Reference proteome</keyword>
<evidence type="ECO:0000313" key="4">
    <source>
        <dbReference type="Proteomes" id="UP000054826"/>
    </source>
</evidence>
<dbReference type="Proteomes" id="UP000054826">
    <property type="component" value="Unassembled WGS sequence"/>
</dbReference>
<dbReference type="AlphaFoldDB" id="A0A0V1JMB6"/>
<accession>A0A0V1JMB6</accession>
<proteinExistence type="predicted"/>